<sequence length="141" mass="14559">MSLNVAYTATSTSTGDGRNGHVASSDGRLDFDVKFPKEMGGPGGATNPEQLFSAGWAACFHQAVRNVAKDMGLTLSGDTVKVDVGIGQDETGNFGLAGTITGTLPGLTQTQADEVMEKSHQMCPYSRATSGNVDVTVTATV</sequence>
<gene>
    <name evidence="3" type="ORF">NVS88_20595</name>
</gene>
<accession>A0A9X4RG42</accession>
<dbReference type="GO" id="GO:0006979">
    <property type="term" value="P:response to oxidative stress"/>
    <property type="evidence" value="ECO:0007669"/>
    <property type="project" value="InterPro"/>
</dbReference>
<dbReference type="InterPro" id="IPR003718">
    <property type="entry name" value="OsmC/Ohr_fam"/>
</dbReference>
<name>A0A9X4RG42_9ACTN</name>
<dbReference type="Proteomes" id="UP001152755">
    <property type="component" value="Unassembled WGS sequence"/>
</dbReference>
<feature type="region of interest" description="Disordered" evidence="2">
    <location>
        <begin position="1"/>
        <end position="23"/>
    </location>
</feature>
<evidence type="ECO:0000313" key="4">
    <source>
        <dbReference type="Proteomes" id="UP001152755"/>
    </source>
</evidence>
<evidence type="ECO:0000256" key="2">
    <source>
        <dbReference type="SAM" id="MobiDB-lite"/>
    </source>
</evidence>
<organism evidence="3 4">
    <name type="scientific">Speluncibacter jeojiensis</name>
    <dbReference type="NCBI Taxonomy" id="2710754"/>
    <lineage>
        <taxon>Bacteria</taxon>
        <taxon>Bacillati</taxon>
        <taxon>Actinomycetota</taxon>
        <taxon>Actinomycetes</taxon>
        <taxon>Mycobacteriales</taxon>
        <taxon>Speluncibacteraceae</taxon>
        <taxon>Speluncibacter</taxon>
    </lineage>
</organism>
<dbReference type="Gene3D" id="2.20.25.10">
    <property type="match status" value="1"/>
</dbReference>
<evidence type="ECO:0000313" key="3">
    <source>
        <dbReference type="EMBL" id="MDG3016957.1"/>
    </source>
</evidence>
<dbReference type="Gene3D" id="3.30.300.20">
    <property type="match status" value="1"/>
</dbReference>
<comment type="caution">
    <text evidence="3">The sequence shown here is derived from an EMBL/GenBank/DDBJ whole genome shotgun (WGS) entry which is preliminary data.</text>
</comment>
<dbReference type="Pfam" id="PF02566">
    <property type="entry name" value="OsmC"/>
    <property type="match status" value="1"/>
</dbReference>
<evidence type="ECO:0000256" key="1">
    <source>
        <dbReference type="ARBA" id="ARBA00007378"/>
    </source>
</evidence>
<dbReference type="InterPro" id="IPR019953">
    <property type="entry name" value="OHR"/>
</dbReference>
<dbReference type="PANTHER" id="PTHR33797">
    <property type="entry name" value="ORGANIC HYDROPEROXIDE RESISTANCE PROTEIN-LIKE"/>
    <property type="match status" value="1"/>
</dbReference>
<protein>
    <submittedName>
        <fullName evidence="3">Organic hydroperoxide resistance protein</fullName>
    </submittedName>
</protein>
<dbReference type="EMBL" id="JANRHA010000020">
    <property type="protein sequence ID" value="MDG3016957.1"/>
    <property type="molecule type" value="Genomic_DNA"/>
</dbReference>
<comment type="similarity">
    <text evidence="1">Belongs to the OsmC/Ohr family.</text>
</comment>
<dbReference type="NCBIfam" id="TIGR03561">
    <property type="entry name" value="organ_hyd_perox"/>
    <property type="match status" value="1"/>
</dbReference>
<dbReference type="InterPro" id="IPR036102">
    <property type="entry name" value="OsmC/Ohrsf"/>
</dbReference>
<reference evidence="3" key="1">
    <citation type="submission" date="2022-08" db="EMBL/GenBank/DDBJ databases">
        <title>Genome analysis of Corynebacteriales strain.</title>
        <authorList>
            <person name="Lee S.D."/>
        </authorList>
    </citation>
    <scope>NUCLEOTIDE SEQUENCE</scope>
    <source>
        <strain evidence="3">D3-21</strain>
    </source>
</reference>
<proteinExistence type="inferred from homology"/>
<dbReference type="InterPro" id="IPR015946">
    <property type="entry name" value="KH_dom-like_a/b"/>
</dbReference>
<dbReference type="SUPFAM" id="SSF82784">
    <property type="entry name" value="OsmC-like"/>
    <property type="match status" value="1"/>
</dbReference>
<dbReference type="PANTHER" id="PTHR33797:SF2">
    <property type="entry name" value="ORGANIC HYDROPEROXIDE RESISTANCE PROTEIN-LIKE"/>
    <property type="match status" value="1"/>
</dbReference>
<keyword evidence="4" id="KW-1185">Reference proteome</keyword>
<dbReference type="AlphaFoldDB" id="A0A9X4RG42"/>
<feature type="compositionally biased region" description="Polar residues" evidence="2">
    <location>
        <begin position="1"/>
        <end position="16"/>
    </location>
</feature>